<evidence type="ECO:0000256" key="1">
    <source>
        <dbReference type="ARBA" id="ARBA00005695"/>
    </source>
</evidence>
<evidence type="ECO:0000256" key="2">
    <source>
        <dbReference type="ARBA" id="ARBA00022448"/>
    </source>
</evidence>
<dbReference type="InterPro" id="IPR039424">
    <property type="entry name" value="SBP_5"/>
</dbReference>
<keyword evidence="2" id="KW-0813">Transport</keyword>
<dbReference type="GO" id="GO:1904680">
    <property type="term" value="F:peptide transmembrane transporter activity"/>
    <property type="evidence" value="ECO:0007669"/>
    <property type="project" value="TreeGrafter"/>
</dbReference>
<dbReference type="Gene3D" id="3.40.190.10">
    <property type="entry name" value="Periplasmic binding protein-like II"/>
    <property type="match status" value="1"/>
</dbReference>
<dbReference type="PROSITE" id="PS51257">
    <property type="entry name" value="PROKAR_LIPOPROTEIN"/>
    <property type="match status" value="1"/>
</dbReference>
<evidence type="ECO:0000256" key="5">
    <source>
        <dbReference type="SAM" id="SignalP"/>
    </source>
</evidence>
<name>A0A652YKS4_NOCGL</name>
<dbReference type="GO" id="GO:0042597">
    <property type="term" value="C:periplasmic space"/>
    <property type="evidence" value="ECO:0007669"/>
    <property type="project" value="UniProtKB-ARBA"/>
</dbReference>
<dbReference type="Gene3D" id="3.10.105.10">
    <property type="entry name" value="Dipeptide-binding Protein, Domain 3"/>
    <property type="match status" value="1"/>
</dbReference>
<feature type="chain" id="PRO_5038356804" evidence="5">
    <location>
        <begin position="24"/>
        <end position="522"/>
    </location>
</feature>
<proteinExistence type="inferred from homology"/>
<sequence length="522" mass="56031">MIRKRRLLTAVAMVCTAAFVLTACGSDSGSSNEGTTAAGDPVSGGAGRAIMAGEPRSLDPATLSNTWAHQGILGNSLYGTLMINDTKTLDVTYTMAEDFSTADGGATFNLKLRPNLKFSDGTPLDAEAVKFNWERLKDPALGSTSARYVAQIANLSVVDPANLAVTMVTPTPHYSQTLIASSMNWIASPAALQKGQAGFDENPIGAGPFTLTKWARQDSIELAKNPTYYDAPRPYLDTLTIRVAADTNQRYNTLSTGGADLINESNWQTLDTAETAGFPTEIVPMGGGQYLSMNFRRAPFNDERARRAVSLAVDLDAMNTVVYSGKGEVPETLFQESSPFYADIKLGEYNKAEAQKLFDELAAEGKPVSFTFTSYPTAESKTAGEALQAQLSAYKNVEAKVDVVDYAAATAKMGTKDFDMVISSAIIQDPDSMWSTFHNKSPGNIIGVDDQELSDALDVGRTSQSQDERKAAYTTVQERLADLTVGLWYIRAAPSTVTGKDVQGVTMYGSGSPLTDAMWIAK</sequence>
<evidence type="ECO:0000259" key="6">
    <source>
        <dbReference type="Pfam" id="PF00496"/>
    </source>
</evidence>
<gene>
    <name evidence="7" type="ORF">FNL38_10636</name>
</gene>
<feature type="domain" description="Solute-binding protein family 5" evidence="6">
    <location>
        <begin position="93"/>
        <end position="439"/>
    </location>
</feature>
<dbReference type="GO" id="GO:0043190">
    <property type="term" value="C:ATP-binding cassette (ABC) transporter complex"/>
    <property type="evidence" value="ECO:0007669"/>
    <property type="project" value="InterPro"/>
</dbReference>
<dbReference type="InterPro" id="IPR000914">
    <property type="entry name" value="SBP_5_dom"/>
</dbReference>
<dbReference type="PIRSF" id="PIRSF002741">
    <property type="entry name" value="MppA"/>
    <property type="match status" value="1"/>
</dbReference>
<dbReference type="CDD" id="cd00995">
    <property type="entry name" value="PBP2_NikA_DppA_OppA_like"/>
    <property type="match status" value="1"/>
</dbReference>
<evidence type="ECO:0000256" key="4">
    <source>
        <dbReference type="SAM" id="MobiDB-lite"/>
    </source>
</evidence>
<dbReference type="SUPFAM" id="SSF53850">
    <property type="entry name" value="Periplasmic binding protein-like II"/>
    <property type="match status" value="1"/>
</dbReference>
<feature type="region of interest" description="Disordered" evidence="4">
    <location>
        <begin position="27"/>
        <end position="51"/>
    </location>
</feature>
<dbReference type="PANTHER" id="PTHR30290">
    <property type="entry name" value="PERIPLASMIC BINDING COMPONENT OF ABC TRANSPORTER"/>
    <property type="match status" value="1"/>
</dbReference>
<dbReference type="Pfam" id="PF00496">
    <property type="entry name" value="SBP_bac_5"/>
    <property type="match status" value="1"/>
</dbReference>
<reference evidence="7" key="1">
    <citation type="submission" date="2019-07" db="EMBL/GenBank/DDBJ databases">
        <title>Genomic Encyclopedia of Type Strains, Phase IV (KMG-IV): sequencing the most valuable type-strain genomes for metagenomic binning, comparative biology and taxonomic classification.</title>
        <authorList>
            <person name="Goeker M."/>
        </authorList>
    </citation>
    <scope>NUCLEOTIDE SEQUENCE</scope>
    <source>
        <strain evidence="7">DSM 44596</strain>
    </source>
</reference>
<accession>A0A652YKS4</accession>
<keyword evidence="3 5" id="KW-0732">Signal</keyword>
<dbReference type="PANTHER" id="PTHR30290:SF9">
    <property type="entry name" value="OLIGOPEPTIDE-BINDING PROTEIN APPA"/>
    <property type="match status" value="1"/>
</dbReference>
<protein>
    <submittedName>
        <fullName evidence="7">Peptide/nickel transport system substrate-binding protein</fullName>
    </submittedName>
</protein>
<organism evidence="7">
    <name type="scientific">Nocardia globerula</name>
    <dbReference type="NCBI Taxonomy" id="1818"/>
    <lineage>
        <taxon>Bacteria</taxon>
        <taxon>Bacillati</taxon>
        <taxon>Actinomycetota</taxon>
        <taxon>Actinomycetes</taxon>
        <taxon>Mycobacteriales</taxon>
        <taxon>Nocardiaceae</taxon>
        <taxon>Nocardia</taxon>
    </lineage>
</organism>
<dbReference type="AlphaFoldDB" id="A0A652YKS4"/>
<evidence type="ECO:0000256" key="3">
    <source>
        <dbReference type="ARBA" id="ARBA00022729"/>
    </source>
</evidence>
<dbReference type="InterPro" id="IPR030678">
    <property type="entry name" value="Peptide/Ni-bd"/>
</dbReference>
<evidence type="ECO:0000313" key="7">
    <source>
        <dbReference type="EMBL" id="TYQ02218.1"/>
    </source>
</evidence>
<dbReference type="EMBL" id="VNIQ01000006">
    <property type="protein sequence ID" value="TYQ02218.1"/>
    <property type="molecule type" value="Genomic_DNA"/>
</dbReference>
<comment type="similarity">
    <text evidence="1">Belongs to the bacterial solute-binding protein 5 family.</text>
</comment>
<comment type="caution">
    <text evidence="7">The sequence shown here is derived from an EMBL/GenBank/DDBJ whole genome shotgun (WGS) entry which is preliminary data.</text>
</comment>
<dbReference type="GO" id="GO:0015833">
    <property type="term" value="P:peptide transport"/>
    <property type="evidence" value="ECO:0007669"/>
    <property type="project" value="TreeGrafter"/>
</dbReference>
<feature type="signal peptide" evidence="5">
    <location>
        <begin position="1"/>
        <end position="23"/>
    </location>
</feature>